<keyword evidence="4" id="KW-0804">Transcription</keyword>
<feature type="domain" description="HTH lysR-type" evidence="5">
    <location>
        <begin position="9"/>
        <end position="66"/>
    </location>
</feature>
<name>A0A212J097_9BACT</name>
<dbReference type="Gene3D" id="1.10.10.10">
    <property type="entry name" value="Winged helix-like DNA-binding domain superfamily/Winged helix DNA-binding domain"/>
    <property type="match status" value="1"/>
</dbReference>
<proteinExistence type="inferred from homology"/>
<dbReference type="SUPFAM" id="SSF46785">
    <property type="entry name" value="Winged helix' DNA-binding domain"/>
    <property type="match status" value="1"/>
</dbReference>
<dbReference type="EMBL" id="FLUP01000001">
    <property type="protein sequence ID" value="SBV92876.1"/>
    <property type="molecule type" value="Genomic_DNA"/>
</dbReference>
<dbReference type="RefSeq" id="WP_227117564.1">
    <property type="nucleotide sequence ID" value="NZ_LT598928.1"/>
</dbReference>
<dbReference type="Pfam" id="PF03466">
    <property type="entry name" value="LysR_substrate"/>
    <property type="match status" value="1"/>
</dbReference>
<evidence type="ECO:0000256" key="2">
    <source>
        <dbReference type="ARBA" id="ARBA00023015"/>
    </source>
</evidence>
<dbReference type="InterPro" id="IPR005119">
    <property type="entry name" value="LysR_subst-bd"/>
</dbReference>
<evidence type="ECO:0000256" key="3">
    <source>
        <dbReference type="ARBA" id="ARBA00023125"/>
    </source>
</evidence>
<keyword evidence="2" id="KW-0805">Transcription regulation</keyword>
<organism evidence="6">
    <name type="scientific">uncultured Desulfovibrio sp</name>
    <dbReference type="NCBI Taxonomy" id="167968"/>
    <lineage>
        <taxon>Bacteria</taxon>
        <taxon>Pseudomonadati</taxon>
        <taxon>Thermodesulfobacteriota</taxon>
        <taxon>Desulfovibrionia</taxon>
        <taxon>Desulfovibrionales</taxon>
        <taxon>Desulfovibrionaceae</taxon>
        <taxon>Desulfovibrio</taxon>
        <taxon>environmental samples</taxon>
    </lineage>
</organism>
<accession>A0A212J097</accession>
<dbReference type="GO" id="GO:0003677">
    <property type="term" value="F:DNA binding"/>
    <property type="evidence" value="ECO:0007669"/>
    <property type="project" value="UniProtKB-KW"/>
</dbReference>
<reference evidence="6" key="1">
    <citation type="submission" date="2016-04" db="EMBL/GenBank/DDBJ databases">
        <authorList>
            <person name="Evans L.H."/>
            <person name="Alamgir A."/>
            <person name="Owens N."/>
            <person name="Weber N.D."/>
            <person name="Virtaneva K."/>
            <person name="Barbian K."/>
            <person name="Babar A."/>
            <person name="Rosenke K."/>
        </authorList>
    </citation>
    <scope>NUCLEOTIDE SEQUENCE</scope>
    <source>
        <strain evidence="6">92-2</strain>
    </source>
</reference>
<comment type="similarity">
    <text evidence="1">Belongs to the LysR transcriptional regulatory family.</text>
</comment>
<evidence type="ECO:0000256" key="4">
    <source>
        <dbReference type="ARBA" id="ARBA00023163"/>
    </source>
</evidence>
<dbReference type="InterPro" id="IPR036388">
    <property type="entry name" value="WH-like_DNA-bd_sf"/>
</dbReference>
<dbReference type="FunFam" id="1.10.10.10:FF:000001">
    <property type="entry name" value="LysR family transcriptional regulator"/>
    <property type="match status" value="1"/>
</dbReference>
<protein>
    <recommendedName>
        <fullName evidence="5">HTH lysR-type domain-containing protein</fullName>
    </recommendedName>
</protein>
<evidence type="ECO:0000313" key="6">
    <source>
        <dbReference type="EMBL" id="SBV92876.1"/>
    </source>
</evidence>
<dbReference type="GO" id="GO:0003700">
    <property type="term" value="F:DNA-binding transcription factor activity"/>
    <property type="evidence" value="ECO:0007669"/>
    <property type="project" value="InterPro"/>
</dbReference>
<dbReference type="Pfam" id="PF00126">
    <property type="entry name" value="HTH_1"/>
    <property type="match status" value="1"/>
</dbReference>
<dbReference type="Gene3D" id="3.40.190.10">
    <property type="entry name" value="Periplasmic binding protein-like II"/>
    <property type="match status" value="2"/>
</dbReference>
<dbReference type="PRINTS" id="PR00039">
    <property type="entry name" value="HTHLYSR"/>
</dbReference>
<dbReference type="GO" id="GO:0032993">
    <property type="term" value="C:protein-DNA complex"/>
    <property type="evidence" value="ECO:0007669"/>
    <property type="project" value="TreeGrafter"/>
</dbReference>
<evidence type="ECO:0000256" key="1">
    <source>
        <dbReference type="ARBA" id="ARBA00009437"/>
    </source>
</evidence>
<dbReference type="InterPro" id="IPR036390">
    <property type="entry name" value="WH_DNA-bd_sf"/>
</dbReference>
<dbReference type="AlphaFoldDB" id="A0A212J097"/>
<evidence type="ECO:0000259" key="5">
    <source>
        <dbReference type="PROSITE" id="PS50931"/>
    </source>
</evidence>
<dbReference type="InterPro" id="IPR000847">
    <property type="entry name" value="LysR_HTH_N"/>
</dbReference>
<dbReference type="PROSITE" id="PS50931">
    <property type="entry name" value="HTH_LYSR"/>
    <property type="match status" value="1"/>
</dbReference>
<dbReference type="CDD" id="cd08414">
    <property type="entry name" value="PBP2_LTTR_aromatics_like"/>
    <property type="match status" value="1"/>
</dbReference>
<keyword evidence="3" id="KW-0238">DNA-binding</keyword>
<dbReference type="PANTHER" id="PTHR30346">
    <property type="entry name" value="TRANSCRIPTIONAL DUAL REGULATOR HCAR-RELATED"/>
    <property type="match status" value="1"/>
</dbReference>
<dbReference type="PANTHER" id="PTHR30346:SF17">
    <property type="entry name" value="LYSR FAMILY TRANSCRIPTIONAL REGULATOR"/>
    <property type="match status" value="1"/>
</dbReference>
<dbReference type="SUPFAM" id="SSF53850">
    <property type="entry name" value="Periplasmic binding protein-like II"/>
    <property type="match status" value="1"/>
</dbReference>
<gene>
    <name evidence="6" type="ORF">KM92DES2_10327</name>
</gene>
<sequence length="326" mass="35865">MANDLFDIPDWRLLRYFSVVAEEGSLRRAADRLYMTQPPLSRHMRHLEEMLGLTLFERHSRGLTLTEAGLEVLRIARPVLEAQDAAGLRLRRLGHGRNGSEAPLSIGLTTAFEQGIFAGFIKRLDTLNGSPVRYVRQSSPQLARGVRRGRMNAALVALPLDAAGVHVSPLPYAEPLLAALPAAWVASLPHAGNGAVKLQDLNGRPLFWFRRENNPAYFDHMRGIFTHVGFAPVYLEEPEEHDVLLARIAQGDGMGMLPRSFSAIGRRDVVFCPLAEGELLELRLGLALQVGGDYNTDGSAHEGDEPETTSQLRQIIAEAAHFLGTA</sequence>